<dbReference type="Pfam" id="PF00501">
    <property type="entry name" value="AMP-binding"/>
    <property type="match status" value="1"/>
</dbReference>
<dbReference type="AlphaFoldDB" id="A0A075UZY5"/>
<dbReference type="InterPro" id="IPR020845">
    <property type="entry name" value="AMP-binding_CS"/>
</dbReference>
<feature type="region of interest" description="Disordered" evidence="1">
    <location>
        <begin position="532"/>
        <end position="552"/>
    </location>
</feature>
<dbReference type="NCBIfam" id="NF005863">
    <property type="entry name" value="PRK07798.1"/>
    <property type="match status" value="1"/>
</dbReference>
<dbReference type="SUPFAM" id="SSF56801">
    <property type="entry name" value="Acetyl-CoA synthetase-like"/>
    <property type="match status" value="1"/>
</dbReference>
<dbReference type="InterPro" id="IPR045851">
    <property type="entry name" value="AMP-bd_C_sf"/>
</dbReference>
<dbReference type="GO" id="GO:0016877">
    <property type="term" value="F:ligase activity, forming carbon-sulfur bonds"/>
    <property type="evidence" value="ECO:0007669"/>
    <property type="project" value="UniProtKB-ARBA"/>
</dbReference>
<dbReference type="InterPro" id="IPR000873">
    <property type="entry name" value="AMP-dep_synth/lig_dom"/>
</dbReference>
<protein>
    <submittedName>
        <fullName evidence="4">Uncharacterized protein</fullName>
    </submittedName>
</protein>
<reference evidence="4 5" key="1">
    <citation type="journal article" date="2014" name="J. Biotechnol.">
        <title>Complete genome sequence of the actinobacterium Amycolatopsis japonica MG417-CF17(T) (=DSM 44213T) producing (S,S)-N,N'-ethylenediaminedisuccinic acid.</title>
        <authorList>
            <person name="Stegmann E."/>
            <person name="Albersmeier A."/>
            <person name="Spohn M."/>
            <person name="Gert H."/>
            <person name="Weber T."/>
            <person name="Wohlleben W."/>
            <person name="Kalinowski J."/>
            <person name="Ruckert C."/>
        </authorList>
    </citation>
    <scope>NUCLEOTIDE SEQUENCE [LARGE SCALE GENOMIC DNA]</scope>
    <source>
        <strain evidence="5">MG417-CF17 (DSM 44213)</strain>
    </source>
</reference>
<keyword evidence="5" id="KW-1185">Reference proteome</keyword>
<proteinExistence type="predicted"/>
<dbReference type="InterPro" id="IPR050237">
    <property type="entry name" value="ATP-dep_AMP-bd_enzyme"/>
</dbReference>
<name>A0A075UZY5_9PSEU</name>
<gene>
    <name evidence="4" type="ORF">AJAP_28550</name>
</gene>
<feature type="domain" description="AMP-binding enzyme C-terminal" evidence="3">
    <location>
        <begin position="447"/>
        <end position="522"/>
    </location>
</feature>
<evidence type="ECO:0000313" key="4">
    <source>
        <dbReference type="EMBL" id="AIG78548.1"/>
    </source>
</evidence>
<dbReference type="Pfam" id="PF13193">
    <property type="entry name" value="AMP-binding_C"/>
    <property type="match status" value="1"/>
</dbReference>
<evidence type="ECO:0000259" key="3">
    <source>
        <dbReference type="Pfam" id="PF13193"/>
    </source>
</evidence>
<accession>A0A075UZY5</accession>
<dbReference type="PROSITE" id="PS00455">
    <property type="entry name" value="AMP_BINDING"/>
    <property type="match status" value="1"/>
</dbReference>
<dbReference type="PANTHER" id="PTHR43767">
    <property type="entry name" value="LONG-CHAIN-FATTY-ACID--COA LIGASE"/>
    <property type="match status" value="1"/>
</dbReference>
<evidence type="ECO:0000259" key="2">
    <source>
        <dbReference type="Pfam" id="PF00501"/>
    </source>
</evidence>
<organism evidence="4 5">
    <name type="scientific">Amycolatopsis japonica</name>
    <dbReference type="NCBI Taxonomy" id="208439"/>
    <lineage>
        <taxon>Bacteria</taxon>
        <taxon>Bacillati</taxon>
        <taxon>Actinomycetota</taxon>
        <taxon>Actinomycetes</taxon>
        <taxon>Pseudonocardiales</taxon>
        <taxon>Pseudonocardiaceae</taxon>
        <taxon>Amycolatopsis</taxon>
        <taxon>Amycolatopsis japonica group</taxon>
    </lineage>
</organism>
<dbReference type="KEGG" id="aja:AJAP_28550"/>
<dbReference type="InterPro" id="IPR025110">
    <property type="entry name" value="AMP-bd_C"/>
</dbReference>
<dbReference type="Gene3D" id="3.30.300.30">
    <property type="match status" value="1"/>
</dbReference>
<dbReference type="STRING" id="208439.AJAP_28550"/>
<dbReference type="eggNOG" id="COG0318">
    <property type="taxonomic scope" value="Bacteria"/>
</dbReference>
<dbReference type="InterPro" id="IPR042099">
    <property type="entry name" value="ANL_N_sf"/>
</dbReference>
<dbReference type="PANTHER" id="PTHR43767:SF10">
    <property type="entry name" value="SURFACTIN SYNTHASE SUBUNIT 1"/>
    <property type="match status" value="1"/>
</dbReference>
<sequence>MPELDLASLHEAIAAELGDEPCVIADRVVSWREMTDRTRRLAAVLRDHGLGRRAEDVEAWETGQDHLGVLLHNGSEYLEGVLGAHKASVAPFNINYRYTQEELAYLLRDAHPSALLYAARFAPALAEVLPRLDHSPLLLQVDDGTPGPLLPGALDYETALAGADPADGAPETSPADAHLLYTGGTTGMPKGVIWRVGDLVAGPMGVRDRDGSALTDVEQAVRRALAIRGRVLPAPPLMHGAGTGIALGGWLSGATVVIQPRPEHFDAATLLETCERRHVTSLAIVGDAFGAPLVAELELRPRPLPDLRLIVNSGAALREEIKTRLKELLPQLRITDMLGSSETGLHAKRGSGNRFAGKGNAVVLADDRARILAPGDDEIGWLAQGGHIPRGYLGDRDKTAATFVTVDETRYSVPGDRARLLADGGIEFFGREATTINTGGEKVFAEEVEQVLRALPGVADALVVGRASERWGQEVVALYQSATEVPPTADELAAGCRERLAGYKVPKEFIRTDKVHRHDNGKADYTWARDAAETRKGGTPACSASAAARTKS</sequence>
<dbReference type="RefSeq" id="WP_038524017.1">
    <property type="nucleotide sequence ID" value="NZ_CP008953.1"/>
</dbReference>
<evidence type="ECO:0000313" key="5">
    <source>
        <dbReference type="Proteomes" id="UP000028492"/>
    </source>
</evidence>
<dbReference type="Proteomes" id="UP000028492">
    <property type="component" value="Chromosome"/>
</dbReference>
<evidence type="ECO:0000256" key="1">
    <source>
        <dbReference type="SAM" id="MobiDB-lite"/>
    </source>
</evidence>
<dbReference type="HOGENOM" id="CLU_000022_59_0_11"/>
<dbReference type="Gene3D" id="3.40.50.12780">
    <property type="entry name" value="N-terminal domain of ligase-like"/>
    <property type="match status" value="1"/>
</dbReference>
<dbReference type="EMBL" id="CP008953">
    <property type="protein sequence ID" value="AIG78548.1"/>
    <property type="molecule type" value="Genomic_DNA"/>
</dbReference>
<feature type="domain" description="AMP-dependent synthetase/ligase" evidence="2">
    <location>
        <begin position="14"/>
        <end position="347"/>
    </location>
</feature>